<keyword evidence="12" id="KW-1185">Reference proteome</keyword>
<evidence type="ECO:0000256" key="2">
    <source>
        <dbReference type="ARBA" id="ARBA00008133"/>
    </source>
</evidence>
<dbReference type="SUPFAM" id="SSF69618">
    <property type="entry name" value="HemD-like"/>
    <property type="match status" value="1"/>
</dbReference>
<reference evidence="11 12" key="1">
    <citation type="submission" date="2024-09" db="EMBL/GenBank/DDBJ databases">
        <authorList>
            <person name="Sun Q."/>
            <person name="Mori K."/>
        </authorList>
    </citation>
    <scope>NUCLEOTIDE SEQUENCE [LARGE SCALE GENOMIC DNA]</scope>
    <source>
        <strain evidence="11 12">NCAIM B.02529</strain>
    </source>
</reference>
<sequence>MMPLQDKRVLVTRDADKAYTLTSLIEQQGGISIEIPLLHFHALYSRENQKLLERIEDFEWLFFTSANGVHFFFTLLDYYQINRKKLSEMNCAVVGTKTEKALQDQGVPAQFVPHTFTGQSMGKHFAQEVSNENKVLVIQGNLARQAVVKELTDEKFHVETAILYETNVNVKMKEKLKTTLQAGEVDILTFTSPSTIKAFIDLADLEWGEKVATLPCVCIGPTTEEAAIHYGFQSILAPNQYTVEGMMEVMVEYVLHSQ</sequence>
<evidence type="ECO:0000256" key="5">
    <source>
        <dbReference type="ARBA" id="ARBA00023244"/>
    </source>
</evidence>
<keyword evidence="4 9" id="KW-0456">Lyase</keyword>
<evidence type="ECO:0000313" key="11">
    <source>
        <dbReference type="EMBL" id="MFC0522429.1"/>
    </source>
</evidence>
<keyword evidence="5 9" id="KW-0627">Porphyrin biosynthesis</keyword>
<evidence type="ECO:0000259" key="10">
    <source>
        <dbReference type="Pfam" id="PF02602"/>
    </source>
</evidence>
<evidence type="ECO:0000256" key="4">
    <source>
        <dbReference type="ARBA" id="ARBA00023239"/>
    </source>
</evidence>
<comment type="similarity">
    <text evidence="2 9">Belongs to the uroporphyrinogen-III synthase family.</text>
</comment>
<dbReference type="PANTHER" id="PTHR38042:SF1">
    <property type="entry name" value="UROPORPHYRINOGEN-III SYNTHASE, CHLOROPLASTIC"/>
    <property type="match status" value="1"/>
</dbReference>
<dbReference type="Proteomes" id="UP001589836">
    <property type="component" value="Unassembled WGS sequence"/>
</dbReference>
<accession>A0ABV6LJ67</accession>
<comment type="pathway">
    <text evidence="1 9">Porphyrin-containing compound metabolism; protoporphyrin-IX biosynthesis; coproporphyrinogen-III from 5-aminolevulinate: step 3/4.</text>
</comment>
<dbReference type="InterPro" id="IPR036108">
    <property type="entry name" value="4pyrrol_syn_uPrphyn_synt_sf"/>
</dbReference>
<comment type="function">
    <text evidence="6 9">Catalyzes cyclization of the linear tetrapyrrole, hydroxymethylbilane, to the macrocyclic uroporphyrinogen III.</text>
</comment>
<dbReference type="PANTHER" id="PTHR38042">
    <property type="entry name" value="UROPORPHYRINOGEN-III SYNTHASE, CHLOROPLASTIC"/>
    <property type="match status" value="1"/>
</dbReference>
<dbReference type="CDD" id="cd06578">
    <property type="entry name" value="HemD"/>
    <property type="match status" value="1"/>
</dbReference>
<proteinExistence type="inferred from homology"/>
<feature type="domain" description="Tetrapyrrole biosynthesis uroporphyrinogen III synthase" evidence="10">
    <location>
        <begin position="21"/>
        <end position="247"/>
    </location>
</feature>
<dbReference type="EC" id="4.2.1.75" evidence="3 9"/>
<evidence type="ECO:0000256" key="9">
    <source>
        <dbReference type="RuleBase" id="RU366031"/>
    </source>
</evidence>
<dbReference type="GO" id="GO:0004852">
    <property type="term" value="F:uroporphyrinogen-III synthase activity"/>
    <property type="evidence" value="ECO:0007669"/>
    <property type="project" value="UniProtKB-EC"/>
</dbReference>
<evidence type="ECO:0000256" key="1">
    <source>
        <dbReference type="ARBA" id="ARBA00004772"/>
    </source>
</evidence>
<evidence type="ECO:0000256" key="6">
    <source>
        <dbReference type="ARBA" id="ARBA00037589"/>
    </source>
</evidence>
<protein>
    <recommendedName>
        <fullName evidence="7 9">Uroporphyrinogen-III synthase</fullName>
        <ecNumber evidence="3 9">4.2.1.75</ecNumber>
    </recommendedName>
</protein>
<dbReference type="EMBL" id="JBHLTP010000003">
    <property type="protein sequence ID" value="MFC0522429.1"/>
    <property type="molecule type" value="Genomic_DNA"/>
</dbReference>
<dbReference type="InterPro" id="IPR003754">
    <property type="entry name" value="4pyrrol_synth_uPrphyn_synth"/>
</dbReference>
<evidence type="ECO:0000256" key="3">
    <source>
        <dbReference type="ARBA" id="ARBA00013109"/>
    </source>
</evidence>
<evidence type="ECO:0000256" key="8">
    <source>
        <dbReference type="ARBA" id="ARBA00048617"/>
    </source>
</evidence>
<dbReference type="Pfam" id="PF02602">
    <property type="entry name" value="HEM4"/>
    <property type="match status" value="1"/>
</dbReference>
<dbReference type="InterPro" id="IPR039793">
    <property type="entry name" value="UROS/Hem4"/>
</dbReference>
<dbReference type="Gene3D" id="3.40.50.10090">
    <property type="match status" value="2"/>
</dbReference>
<organism evidence="11 12">
    <name type="scientific">Pontibacillus salicampi</name>
    <dbReference type="NCBI Taxonomy" id="1449801"/>
    <lineage>
        <taxon>Bacteria</taxon>
        <taxon>Bacillati</taxon>
        <taxon>Bacillota</taxon>
        <taxon>Bacilli</taxon>
        <taxon>Bacillales</taxon>
        <taxon>Bacillaceae</taxon>
        <taxon>Pontibacillus</taxon>
    </lineage>
</organism>
<evidence type="ECO:0000256" key="7">
    <source>
        <dbReference type="ARBA" id="ARBA00040167"/>
    </source>
</evidence>
<gene>
    <name evidence="11" type="ORF">ACFFGV_02345</name>
</gene>
<dbReference type="RefSeq" id="WP_377344960.1">
    <property type="nucleotide sequence ID" value="NZ_JBHLTP010000003.1"/>
</dbReference>
<name>A0ABV6LJ67_9BACI</name>
<comment type="catalytic activity">
    <reaction evidence="8 9">
        <text>hydroxymethylbilane = uroporphyrinogen III + H2O</text>
        <dbReference type="Rhea" id="RHEA:18965"/>
        <dbReference type="ChEBI" id="CHEBI:15377"/>
        <dbReference type="ChEBI" id="CHEBI:57308"/>
        <dbReference type="ChEBI" id="CHEBI:57845"/>
        <dbReference type="EC" id="4.2.1.75"/>
    </reaction>
</comment>
<comment type="caution">
    <text evidence="11">The sequence shown here is derived from an EMBL/GenBank/DDBJ whole genome shotgun (WGS) entry which is preliminary data.</text>
</comment>
<evidence type="ECO:0000313" key="12">
    <source>
        <dbReference type="Proteomes" id="UP001589836"/>
    </source>
</evidence>